<evidence type="ECO:0000256" key="2">
    <source>
        <dbReference type="ARBA" id="ARBA00009748"/>
    </source>
</evidence>
<dbReference type="InterPro" id="IPR016140">
    <property type="entry name" value="Bifunc_inhib/LTP/seed_store"/>
</dbReference>
<accession>A0AAW1WAG6</accession>
<keyword evidence="10" id="KW-1185">Reference proteome</keyword>
<evidence type="ECO:0000256" key="6">
    <source>
        <dbReference type="RuleBase" id="RU000628"/>
    </source>
</evidence>
<dbReference type="GO" id="GO:0006869">
    <property type="term" value="P:lipid transport"/>
    <property type="evidence" value="ECO:0007669"/>
    <property type="project" value="InterPro"/>
</dbReference>
<comment type="caution">
    <text evidence="9">The sequence shown here is derived from an EMBL/GenBank/DDBJ whole genome shotgun (WGS) entry which is preliminary data.</text>
</comment>
<evidence type="ECO:0000256" key="7">
    <source>
        <dbReference type="SAM" id="SignalP"/>
    </source>
</evidence>
<proteinExistence type="inferred from homology"/>
<feature type="chain" id="PRO_5043407854" description="Non-specific lipid-transfer protein" evidence="7">
    <location>
        <begin position="22"/>
        <end position="115"/>
    </location>
</feature>
<sequence length="115" mass="12262">MAGTLVKLACVLVMFMVVSEAAMTCKQIENKMVPCVAYLTKGGSPSAGCCFNLRNMVNSAKTTPDRQNACKCLQGAAAKIQGIKQNNAAKLPSSCGVNIPFKISMSTNCKRYPYS</sequence>
<dbReference type="InterPro" id="IPR036312">
    <property type="entry name" value="Bifun_inhib/LTP/seed_sf"/>
</dbReference>
<dbReference type="SUPFAM" id="SSF47699">
    <property type="entry name" value="Bifunctional inhibitor/lipid-transfer protein/seed storage 2S albumin"/>
    <property type="match status" value="1"/>
</dbReference>
<reference evidence="9 10" key="1">
    <citation type="journal article" date="2023" name="G3 (Bethesda)">
        <title>A chromosome-length genome assembly and annotation of blackberry (Rubus argutus, cv. 'Hillquist').</title>
        <authorList>
            <person name="Bruna T."/>
            <person name="Aryal R."/>
            <person name="Dudchenko O."/>
            <person name="Sargent D.J."/>
            <person name="Mead D."/>
            <person name="Buti M."/>
            <person name="Cavallini A."/>
            <person name="Hytonen T."/>
            <person name="Andres J."/>
            <person name="Pham M."/>
            <person name="Weisz D."/>
            <person name="Mascagni F."/>
            <person name="Usai G."/>
            <person name="Natali L."/>
            <person name="Bassil N."/>
            <person name="Fernandez G.E."/>
            <person name="Lomsadze A."/>
            <person name="Armour M."/>
            <person name="Olukolu B."/>
            <person name="Poorten T."/>
            <person name="Britton C."/>
            <person name="Davik J."/>
            <person name="Ashrafi H."/>
            <person name="Aiden E.L."/>
            <person name="Borodovsky M."/>
            <person name="Worthington M."/>
        </authorList>
    </citation>
    <scope>NUCLEOTIDE SEQUENCE [LARGE SCALE GENOMIC DNA]</scope>
    <source>
        <strain evidence="9">PI 553951</strain>
    </source>
</reference>
<dbReference type="InterPro" id="IPR000528">
    <property type="entry name" value="Plant_nsLTP"/>
</dbReference>
<dbReference type="Proteomes" id="UP001457282">
    <property type="component" value="Unassembled WGS sequence"/>
</dbReference>
<keyword evidence="7" id="KW-0732">Signal</keyword>
<gene>
    <name evidence="9" type="ORF">M0R45_028808</name>
</gene>
<organism evidence="9 10">
    <name type="scientific">Rubus argutus</name>
    <name type="common">Southern blackberry</name>
    <dbReference type="NCBI Taxonomy" id="59490"/>
    <lineage>
        <taxon>Eukaryota</taxon>
        <taxon>Viridiplantae</taxon>
        <taxon>Streptophyta</taxon>
        <taxon>Embryophyta</taxon>
        <taxon>Tracheophyta</taxon>
        <taxon>Spermatophyta</taxon>
        <taxon>Magnoliopsida</taxon>
        <taxon>eudicotyledons</taxon>
        <taxon>Gunneridae</taxon>
        <taxon>Pentapetalae</taxon>
        <taxon>rosids</taxon>
        <taxon>fabids</taxon>
        <taxon>Rosales</taxon>
        <taxon>Rosaceae</taxon>
        <taxon>Rosoideae</taxon>
        <taxon>Rosoideae incertae sedis</taxon>
        <taxon>Rubus</taxon>
    </lineage>
</organism>
<dbReference type="AlphaFoldDB" id="A0AAW1WAG6"/>
<evidence type="ECO:0000259" key="8">
    <source>
        <dbReference type="SMART" id="SM00499"/>
    </source>
</evidence>
<protein>
    <recommendedName>
        <fullName evidence="6">Non-specific lipid-transfer protein</fullName>
    </recommendedName>
</protein>
<keyword evidence="4 6" id="KW-0446">Lipid-binding</keyword>
<evidence type="ECO:0000256" key="4">
    <source>
        <dbReference type="ARBA" id="ARBA00023121"/>
    </source>
</evidence>
<dbReference type="PRINTS" id="PR00382">
    <property type="entry name" value="LIPIDTRNSFER"/>
</dbReference>
<feature type="domain" description="Bifunctional inhibitor/plant lipid transfer protein/seed storage helical" evidence="8">
    <location>
        <begin position="25"/>
        <end position="109"/>
    </location>
</feature>
<evidence type="ECO:0000313" key="9">
    <source>
        <dbReference type="EMBL" id="KAK9920250.1"/>
    </source>
</evidence>
<dbReference type="SMART" id="SM00499">
    <property type="entry name" value="AAI"/>
    <property type="match status" value="1"/>
</dbReference>
<dbReference type="CDD" id="cd01960">
    <property type="entry name" value="nsLTP1"/>
    <property type="match status" value="1"/>
</dbReference>
<dbReference type="Gene3D" id="1.10.110.10">
    <property type="entry name" value="Plant lipid-transfer and hydrophobic proteins"/>
    <property type="match status" value="1"/>
</dbReference>
<evidence type="ECO:0000256" key="3">
    <source>
        <dbReference type="ARBA" id="ARBA00022448"/>
    </source>
</evidence>
<keyword evidence="3 6" id="KW-0813">Transport</keyword>
<keyword evidence="5" id="KW-1015">Disulfide bond</keyword>
<name>A0AAW1WAG6_RUBAR</name>
<evidence type="ECO:0000256" key="5">
    <source>
        <dbReference type="ARBA" id="ARBA00023157"/>
    </source>
</evidence>
<evidence type="ECO:0000256" key="1">
    <source>
        <dbReference type="ARBA" id="ARBA00003211"/>
    </source>
</evidence>
<comment type="function">
    <text evidence="1 6">Plant non-specific lipid-transfer proteins transfer phospholipids as well as galactolipids across membranes. May play a role in wax or cutin deposition in the cell walls of expanding epidermal cells and certain secretory tissues.</text>
</comment>
<comment type="similarity">
    <text evidence="2 6">Belongs to the plant LTP family.</text>
</comment>
<dbReference type="EMBL" id="JBEDUW010000006">
    <property type="protein sequence ID" value="KAK9920250.1"/>
    <property type="molecule type" value="Genomic_DNA"/>
</dbReference>
<dbReference type="GO" id="GO:0008289">
    <property type="term" value="F:lipid binding"/>
    <property type="evidence" value="ECO:0007669"/>
    <property type="project" value="UniProtKB-KW"/>
</dbReference>
<evidence type="ECO:0000313" key="10">
    <source>
        <dbReference type="Proteomes" id="UP001457282"/>
    </source>
</evidence>
<dbReference type="Pfam" id="PF00234">
    <property type="entry name" value="Tryp_alpha_amyl"/>
    <property type="match status" value="1"/>
</dbReference>
<feature type="signal peptide" evidence="7">
    <location>
        <begin position="1"/>
        <end position="21"/>
    </location>
</feature>
<dbReference type="PANTHER" id="PTHR33076">
    <property type="entry name" value="NON-SPECIFIC LIPID-TRANSFER PROTEIN 2-RELATED"/>
    <property type="match status" value="1"/>
</dbReference>